<name>A0A0M3TBQ2_9ACTN</name>
<accession>A0A0M3TBQ2</accession>
<protein>
    <submittedName>
        <fullName evidence="4">Uncharacterized protein</fullName>
    </submittedName>
</protein>
<feature type="chain" id="PRO_5005789689" evidence="3">
    <location>
        <begin position="33"/>
        <end position="327"/>
    </location>
</feature>
<feature type="signal peptide" evidence="3">
    <location>
        <begin position="1"/>
        <end position="32"/>
    </location>
</feature>
<keyword evidence="3" id="KW-0732">Signal</keyword>
<proteinExistence type="predicted"/>
<dbReference type="Proteomes" id="UP000068137">
    <property type="component" value="Chromosome"/>
</dbReference>
<evidence type="ECO:0000256" key="3">
    <source>
        <dbReference type="SAM" id="SignalP"/>
    </source>
</evidence>
<dbReference type="KEGG" id="cbq:AL705_04520"/>
<dbReference type="EMBL" id="CP012390">
    <property type="protein sequence ID" value="ALE19014.1"/>
    <property type="molecule type" value="Genomic_DNA"/>
</dbReference>
<sequence>MTRNFSKRLLALAAVVGVGVSLAPFTAANASAATVTKTILSNCRSNGAPAGQDETFAGDPDKMTITVPDQVKVGDEFKMVFDYVPAPVKGVDHGLTIKNYSNATYRFTIDDPSSFVTARFIGSGHATTGQPTISLVGGNRLVIGNINVDVNGKDIQRWGPPQVEVTFKATKPGKLPTLHAANEGAAAEFNNPENFFTVKNAVSAPVLGDFDLQVRCHSTMSKDTLASVDAVGSAADVKADDKKAGDKKANEKSSATNGDKSASSSSAASDGQLQITDTDVAADQDTGGSGTPGWLTALIVIIVLAIVGGGGYGIYKAVQKKKNNPNA</sequence>
<feature type="compositionally biased region" description="Basic and acidic residues" evidence="1">
    <location>
        <begin position="237"/>
        <end position="251"/>
    </location>
</feature>
<feature type="region of interest" description="Disordered" evidence="1">
    <location>
        <begin position="236"/>
        <end position="272"/>
    </location>
</feature>
<organism evidence="4 5">
    <name type="scientific">Lawsonella clevelandensis</name>
    <dbReference type="NCBI Taxonomy" id="1528099"/>
    <lineage>
        <taxon>Bacteria</taxon>
        <taxon>Bacillati</taxon>
        <taxon>Actinomycetota</taxon>
        <taxon>Actinomycetes</taxon>
        <taxon>Mycobacteriales</taxon>
        <taxon>Lawsonellaceae</taxon>
        <taxon>Lawsonella</taxon>
    </lineage>
</organism>
<keyword evidence="2" id="KW-0472">Membrane</keyword>
<evidence type="ECO:0000256" key="2">
    <source>
        <dbReference type="SAM" id="Phobius"/>
    </source>
</evidence>
<evidence type="ECO:0000313" key="4">
    <source>
        <dbReference type="EMBL" id="ALE19014.1"/>
    </source>
</evidence>
<gene>
    <name evidence="4" type="ORF">AL705_04520</name>
</gene>
<feature type="transmembrane region" description="Helical" evidence="2">
    <location>
        <begin position="294"/>
        <end position="315"/>
    </location>
</feature>
<evidence type="ECO:0000313" key="5">
    <source>
        <dbReference type="Proteomes" id="UP000068137"/>
    </source>
</evidence>
<keyword evidence="2" id="KW-0812">Transmembrane</keyword>
<dbReference type="RefSeq" id="WP_053962002.1">
    <property type="nucleotide sequence ID" value="NZ_CP012390.1"/>
</dbReference>
<dbReference type="AlphaFoldDB" id="A0A0M3TBQ2"/>
<keyword evidence="2" id="KW-1133">Transmembrane helix</keyword>
<reference evidence="4 5" key="1">
    <citation type="journal article" date="2015" name="Genome Announc.">
        <title>Complete Genome Sequences for Two Strains of a Novel Fastidious, Partially Acid-Fast, Gram-Positive Corynebacterineae Bacterium, Derived from Human Clinical Samples.</title>
        <authorList>
            <person name="Nicholson A.C."/>
            <person name="Bell M."/>
            <person name="Humrighouse B.W."/>
            <person name="McQuiston J.R."/>
        </authorList>
    </citation>
    <scope>NUCLEOTIDE SEQUENCE [LARGE SCALE GENOMIC DNA]</scope>
    <source>
        <strain evidence="4 5">X1698</strain>
    </source>
</reference>
<evidence type="ECO:0000256" key="1">
    <source>
        <dbReference type="SAM" id="MobiDB-lite"/>
    </source>
</evidence>